<keyword evidence="1" id="KW-0472">Membrane</keyword>
<keyword evidence="1" id="KW-0812">Transmembrane</keyword>
<dbReference type="STRING" id="333140.AWW68_09655"/>
<protein>
    <recommendedName>
        <fullName evidence="4">DUF3592 domain-containing protein</fullName>
    </recommendedName>
</protein>
<keyword evidence="1" id="KW-1133">Transmembrane helix</keyword>
<accession>A0A150XBH8</accession>
<comment type="caution">
    <text evidence="2">The sequence shown here is derived from an EMBL/GenBank/DDBJ whole genome shotgun (WGS) entry which is preliminary data.</text>
</comment>
<dbReference type="AlphaFoldDB" id="A0A150XBH8"/>
<evidence type="ECO:0008006" key="4">
    <source>
        <dbReference type="Google" id="ProtNLM"/>
    </source>
</evidence>
<proteinExistence type="predicted"/>
<evidence type="ECO:0000313" key="3">
    <source>
        <dbReference type="Proteomes" id="UP000075606"/>
    </source>
</evidence>
<dbReference type="OrthoDB" id="1162111at2"/>
<keyword evidence="3" id="KW-1185">Reference proteome</keyword>
<sequence>MTVLFITFFIGTVFIIVGIKFNSNYKYLQKHGVRTEARVRGYTESKSGSTKIFYPIISYYDQEKNIYEEELSFGFSYKPWHKGEKFEVLYAPDDPSNVTQAKQSILSLGPMLFIYIGVGVLILGLLSYLEVL</sequence>
<dbReference type="EMBL" id="LRPC01000012">
    <property type="protein sequence ID" value="KYG76073.1"/>
    <property type="molecule type" value="Genomic_DNA"/>
</dbReference>
<organism evidence="2 3">
    <name type="scientific">Roseivirga spongicola</name>
    <dbReference type="NCBI Taxonomy" id="333140"/>
    <lineage>
        <taxon>Bacteria</taxon>
        <taxon>Pseudomonadati</taxon>
        <taxon>Bacteroidota</taxon>
        <taxon>Cytophagia</taxon>
        <taxon>Cytophagales</taxon>
        <taxon>Roseivirgaceae</taxon>
        <taxon>Roseivirga</taxon>
    </lineage>
</organism>
<reference evidence="2 3" key="1">
    <citation type="submission" date="2016-01" db="EMBL/GenBank/DDBJ databases">
        <title>Genome sequencing of Roseivirga spongicola UST030701-084.</title>
        <authorList>
            <person name="Selvaratnam C."/>
            <person name="Thevarajoo S."/>
            <person name="Goh K.M."/>
            <person name="Ee R."/>
            <person name="Chan K.-G."/>
            <person name="Chong C.S."/>
        </authorList>
    </citation>
    <scope>NUCLEOTIDE SEQUENCE [LARGE SCALE GENOMIC DNA]</scope>
    <source>
        <strain evidence="2 3">UST030701-084</strain>
    </source>
</reference>
<dbReference type="Proteomes" id="UP000075606">
    <property type="component" value="Unassembled WGS sequence"/>
</dbReference>
<name>A0A150XBH8_9BACT</name>
<feature type="transmembrane region" description="Helical" evidence="1">
    <location>
        <begin position="6"/>
        <end position="25"/>
    </location>
</feature>
<dbReference type="RefSeq" id="WP_068220514.1">
    <property type="nucleotide sequence ID" value="NZ_CP139724.1"/>
</dbReference>
<gene>
    <name evidence="2" type="ORF">AWW68_09655</name>
</gene>
<evidence type="ECO:0000313" key="2">
    <source>
        <dbReference type="EMBL" id="KYG76073.1"/>
    </source>
</evidence>
<evidence type="ECO:0000256" key="1">
    <source>
        <dbReference type="SAM" id="Phobius"/>
    </source>
</evidence>
<feature type="transmembrane region" description="Helical" evidence="1">
    <location>
        <begin position="112"/>
        <end position="129"/>
    </location>
</feature>